<sequence length="456" mass="51258">MYNREYFPPPPPEEVLHEENYFPPPGPGGILTRREGVAQGDMEDQVPHPYRFSDLMRAGGITIRLLAIAPPRRSPFAPHILAKAIQPGVKLPSLSEYNRASDPQDHLDRFLARADLLDINDVAYCKLLQTTLSGKIMAWFNQLPPGTIEAFEQLSHHFPHHFAINKLYPKTASYLFTIIQKENESLREYVQRFSKAVLEEDQLVEIQCGQEKATIREVSNATDHVAFSEVMAVQHESFENEITFNKQDLEGHLPTNNDAIVIAATISNFWVKKILIDSGSSVDILFYRAFSQMGINNARLTSVNTSLTSFSRDIVEPLGEIMLPVSLGSCPRKVLADPNISRRMVKWSMELSKYGTEYRSRPKIKAQPLVDFISEMTGDENSKRNKWWKVFVDGLSTSQCSGAGIIIETPQGDKLQYTVKFNFAASNNEAEYKALLEGGRLALVAGTKHLKAQSDS</sequence>
<proteinExistence type="predicted"/>
<dbReference type="PANTHER" id="PTHR48475:SF2">
    <property type="entry name" value="RIBONUCLEASE H"/>
    <property type="match status" value="1"/>
</dbReference>
<dbReference type="Pfam" id="PF03732">
    <property type="entry name" value="Retrotrans_gag"/>
    <property type="match status" value="1"/>
</dbReference>
<gene>
    <name evidence="3" type="ORF">Scaly_1002300</name>
</gene>
<dbReference type="GO" id="GO:0003676">
    <property type="term" value="F:nucleic acid binding"/>
    <property type="evidence" value="ECO:0007669"/>
    <property type="project" value="InterPro"/>
</dbReference>
<dbReference type="InterPro" id="IPR012337">
    <property type="entry name" value="RNaseH-like_sf"/>
</dbReference>
<evidence type="ECO:0008006" key="4">
    <source>
        <dbReference type="Google" id="ProtNLM"/>
    </source>
</evidence>
<name>A0AAW2QZF2_9LAMI</name>
<dbReference type="PANTHER" id="PTHR48475">
    <property type="entry name" value="RIBONUCLEASE H"/>
    <property type="match status" value="1"/>
</dbReference>
<reference evidence="3" key="1">
    <citation type="submission" date="2020-06" db="EMBL/GenBank/DDBJ databases">
        <authorList>
            <person name="Li T."/>
            <person name="Hu X."/>
            <person name="Zhang T."/>
            <person name="Song X."/>
            <person name="Zhang H."/>
            <person name="Dai N."/>
            <person name="Sheng W."/>
            <person name="Hou X."/>
            <person name="Wei L."/>
        </authorList>
    </citation>
    <scope>NUCLEOTIDE SEQUENCE</scope>
    <source>
        <strain evidence="3">KEN8</strain>
        <tissue evidence="3">Leaf</tissue>
    </source>
</reference>
<dbReference type="Pfam" id="PF13456">
    <property type="entry name" value="RVT_3"/>
    <property type="match status" value="1"/>
</dbReference>
<evidence type="ECO:0000259" key="2">
    <source>
        <dbReference type="Pfam" id="PF13456"/>
    </source>
</evidence>
<reference evidence="3" key="2">
    <citation type="journal article" date="2024" name="Plant">
        <title>Genomic evolution and insights into agronomic trait innovations of Sesamum species.</title>
        <authorList>
            <person name="Miao H."/>
            <person name="Wang L."/>
            <person name="Qu L."/>
            <person name="Liu H."/>
            <person name="Sun Y."/>
            <person name="Le M."/>
            <person name="Wang Q."/>
            <person name="Wei S."/>
            <person name="Zheng Y."/>
            <person name="Lin W."/>
            <person name="Duan Y."/>
            <person name="Cao H."/>
            <person name="Xiong S."/>
            <person name="Wang X."/>
            <person name="Wei L."/>
            <person name="Li C."/>
            <person name="Ma Q."/>
            <person name="Ju M."/>
            <person name="Zhao R."/>
            <person name="Li G."/>
            <person name="Mu C."/>
            <person name="Tian Q."/>
            <person name="Mei H."/>
            <person name="Zhang T."/>
            <person name="Gao T."/>
            <person name="Zhang H."/>
        </authorList>
    </citation>
    <scope>NUCLEOTIDE SEQUENCE</scope>
    <source>
        <strain evidence="3">KEN8</strain>
    </source>
</reference>
<evidence type="ECO:0000313" key="3">
    <source>
        <dbReference type="EMBL" id="KAL0373207.1"/>
    </source>
</evidence>
<dbReference type="EMBL" id="JACGWM010000005">
    <property type="protein sequence ID" value="KAL0373207.1"/>
    <property type="molecule type" value="Genomic_DNA"/>
</dbReference>
<dbReference type="GO" id="GO:0004523">
    <property type="term" value="F:RNA-DNA hybrid ribonuclease activity"/>
    <property type="evidence" value="ECO:0007669"/>
    <property type="project" value="InterPro"/>
</dbReference>
<feature type="domain" description="RNase H type-1" evidence="2">
    <location>
        <begin position="392"/>
        <end position="456"/>
    </location>
</feature>
<feature type="domain" description="Retrotransposon gag" evidence="1">
    <location>
        <begin position="127"/>
        <end position="199"/>
    </location>
</feature>
<organism evidence="3">
    <name type="scientific">Sesamum calycinum</name>
    <dbReference type="NCBI Taxonomy" id="2727403"/>
    <lineage>
        <taxon>Eukaryota</taxon>
        <taxon>Viridiplantae</taxon>
        <taxon>Streptophyta</taxon>
        <taxon>Embryophyta</taxon>
        <taxon>Tracheophyta</taxon>
        <taxon>Spermatophyta</taxon>
        <taxon>Magnoliopsida</taxon>
        <taxon>eudicotyledons</taxon>
        <taxon>Gunneridae</taxon>
        <taxon>Pentapetalae</taxon>
        <taxon>asterids</taxon>
        <taxon>lamiids</taxon>
        <taxon>Lamiales</taxon>
        <taxon>Pedaliaceae</taxon>
        <taxon>Sesamum</taxon>
    </lineage>
</organism>
<protein>
    <recommendedName>
        <fullName evidence="4">Retrotransposon gag domain-containing protein</fullName>
    </recommendedName>
</protein>
<evidence type="ECO:0000259" key="1">
    <source>
        <dbReference type="Pfam" id="PF03732"/>
    </source>
</evidence>
<dbReference type="InterPro" id="IPR002156">
    <property type="entry name" value="RNaseH_domain"/>
</dbReference>
<comment type="caution">
    <text evidence="3">The sequence shown here is derived from an EMBL/GenBank/DDBJ whole genome shotgun (WGS) entry which is preliminary data.</text>
</comment>
<accession>A0AAW2QZF2</accession>
<dbReference type="Gene3D" id="3.30.420.10">
    <property type="entry name" value="Ribonuclease H-like superfamily/Ribonuclease H"/>
    <property type="match status" value="1"/>
</dbReference>
<dbReference type="SUPFAM" id="SSF53098">
    <property type="entry name" value="Ribonuclease H-like"/>
    <property type="match status" value="1"/>
</dbReference>
<dbReference type="InterPro" id="IPR005162">
    <property type="entry name" value="Retrotrans_gag_dom"/>
</dbReference>
<dbReference type="AlphaFoldDB" id="A0AAW2QZF2"/>
<dbReference type="InterPro" id="IPR036397">
    <property type="entry name" value="RNaseH_sf"/>
</dbReference>